<protein>
    <submittedName>
        <fullName evidence="2">Peptidase S1</fullName>
    </submittedName>
</protein>
<reference evidence="3" key="1">
    <citation type="journal article" date="2019" name="Int. J. Syst. Evol. Microbiol.">
        <title>The Global Catalogue of Microorganisms (GCM) 10K type strain sequencing project: providing services to taxonomists for standard genome sequencing and annotation.</title>
        <authorList>
            <consortium name="The Broad Institute Genomics Platform"/>
            <consortium name="The Broad Institute Genome Sequencing Center for Infectious Disease"/>
            <person name="Wu L."/>
            <person name="Ma J."/>
        </authorList>
    </citation>
    <scope>NUCLEOTIDE SEQUENCE [LARGE SCALE GENOMIC DNA]</scope>
    <source>
        <strain evidence="3">JCM 31037</strain>
    </source>
</reference>
<feature type="compositionally biased region" description="Basic and acidic residues" evidence="1">
    <location>
        <begin position="1"/>
        <end position="13"/>
    </location>
</feature>
<feature type="region of interest" description="Disordered" evidence="1">
    <location>
        <begin position="1"/>
        <end position="67"/>
    </location>
</feature>
<evidence type="ECO:0000256" key="1">
    <source>
        <dbReference type="SAM" id="MobiDB-lite"/>
    </source>
</evidence>
<name>A0ABW3YSY4_9ACTN</name>
<evidence type="ECO:0000313" key="2">
    <source>
        <dbReference type="EMBL" id="MFD1325748.1"/>
    </source>
</evidence>
<gene>
    <name evidence="2" type="ORF">ACFQ4H_32180</name>
</gene>
<evidence type="ECO:0000313" key="3">
    <source>
        <dbReference type="Proteomes" id="UP001597260"/>
    </source>
</evidence>
<comment type="caution">
    <text evidence="2">The sequence shown here is derived from an EMBL/GenBank/DDBJ whole genome shotgun (WGS) entry which is preliminary data.</text>
</comment>
<organism evidence="2 3">
    <name type="scientific">Micromonospora sonneratiae</name>
    <dbReference type="NCBI Taxonomy" id="1184706"/>
    <lineage>
        <taxon>Bacteria</taxon>
        <taxon>Bacillati</taxon>
        <taxon>Actinomycetota</taxon>
        <taxon>Actinomycetes</taxon>
        <taxon>Micromonosporales</taxon>
        <taxon>Micromonosporaceae</taxon>
        <taxon>Micromonospora</taxon>
    </lineage>
</organism>
<sequence length="67" mass="6932">MNEYETDPRRPSADADAEPPIPMDESTRGERGPADSEPASAPSPSPVTPLPSAQPVSPASPARPAQP</sequence>
<feature type="non-terminal residue" evidence="2">
    <location>
        <position position="67"/>
    </location>
</feature>
<feature type="compositionally biased region" description="Low complexity" evidence="1">
    <location>
        <begin position="50"/>
        <end position="67"/>
    </location>
</feature>
<dbReference type="EMBL" id="JBHTMP010000092">
    <property type="protein sequence ID" value="MFD1325748.1"/>
    <property type="molecule type" value="Genomic_DNA"/>
</dbReference>
<keyword evidence="3" id="KW-1185">Reference proteome</keyword>
<proteinExistence type="predicted"/>
<accession>A0ABW3YSY4</accession>
<dbReference type="Proteomes" id="UP001597260">
    <property type="component" value="Unassembled WGS sequence"/>
</dbReference>
<feature type="compositionally biased region" description="Basic and acidic residues" evidence="1">
    <location>
        <begin position="25"/>
        <end position="34"/>
    </location>
</feature>